<keyword evidence="2" id="KW-1185">Reference proteome</keyword>
<organism evidence="1 2">
    <name type="scientific">Ponticoccus alexandrii</name>
    <dbReference type="NCBI Taxonomy" id="1943633"/>
    <lineage>
        <taxon>Bacteria</taxon>
        <taxon>Pseudomonadati</taxon>
        <taxon>Pseudomonadota</taxon>
        <taxon>Alphaproteobacteria</taxon>
        <taxon>Rhodobacterales</taxon>
        <taxon>Roseobacteraceae</taxon>
        <taxon>Ponticoccus</taxon>
    </lineage>
</organism>
<proteinExistence type="predicted"/>
<dbReference type="InterPro" id="IPR036568">
    <property type="entry name" value="GGCT-like_sf"/>
</dbReference>
<gene>
    <name evidence="1" type="ORF">GQA70_19055</name>
</gene>
<name>A0ABX7FDC8_9RHOB</name>
<dbReference type="Gene3D" id="3.10.490.10">
    <property type="entry name" value="Gamma-glutamyl cyclotransferase-like"/>
    <property type="match status" value="1"/>
</dbReference>
<dbReference type="CDD" id="cd06661">
    <property type="entry name" value="GGCT_like"/>
    <property type="match status" value="1"/>
</dbReference>
<evidence type="ECO:0000313" key="2">
    <source>
        <dbReference type="Proteomes" id="UP000596387"/>
    </source>
</evidence>
<dbReference type="SUPFAM" id="SSF110857">
    <property type="entry name" value="Gamma-glutamyl cyclotransferase-like"/>
    <property type="match status" value="1"/>
</dbReference>
<accession>A0ABX7FDC8</accession>
<dbReference type="EMBL" id="CP047166">
    <property type="protein sequence ID" value="QRF68222.1"/>
    <property type="molecule type" value="Genomic_DNA"/>
</dbReference>
<dbReference type="InterPro" id="IPR013024">
    <property type="entry name" value="GGCT-like"/>
</dbReference>
<reference evidence="1 2" key="1">
    <citation type="submission" date="2019-12" db="EMBL/GenBank/DDBJ databases">
        <title>Complete Genome Sequence of a Quorum-Sensing Bacterium,Rhodobacteraceae bacterium C31, Isolated from a marine microalgae symbiotic bacteria.</title>
        <authorList>
            <person name="Zhang Y."/>
        </authorList>
    </citation>
    <scope>NUCLEOTIDE SEQUENCE [LARGE SCALE GENOMIC DNA]</scope>
    <source>
        <strain evidence="1 2">C31</strain>
    </source>
</reference>
<protein>
    <submittedName>
        <fullName evidence="1">Gamma-glutamylcyclotransferase</fullName>
    </submittedName>
</protein>
<dbReference type="RefSeq" id="WP_023848705.1">
    <property type="nucleotide sequence ID" value="NZ_CP047166.1"/>
</dbReference>
<sequence>MKHAYFFGYGSLVNHATHGFAPVHKASARGWRRAWRAVPERDLCFLTAVPDASARIDGLIAPVPPEGWPALDLREAAYLRRDGTDQIDHASDATEIAIYAIAEGRTTDPGPGNGILLSYLDVVIQGYLHHFGPEGVAQFFETTTGWEAPIHDDRAAPLYPRAQILTPEETATVDHHLSRLIAPRRKSG</sequence>
<dbReference type="Proteomes" id="UP000596387">
    <property type="component" value="Chromosome"/>
</dbReference>
<evidence type="ECO:0000313" key="1">
    <source>
        <dbReference type="EMBL" id="QRF68222.1"/>
    </source>
</evidence>